<comment type="similarity">
    <text evidence="1 4 7">Belongs to the aldehyde dehydrogenase family.</text>
</comment>
<dbReference type="PROSITE" id="PS00070">
    <property type="entry name" value="ALDEHYDE_DEHYDR_CYS"/>
    <property type="match status" value="1"/>
</dbReference>
<dbReference type="PIRSF" id="PIRSF036492">
    <property type="entry name" value="ALDH"/>
    <property type="match status" value="1"/>
</dbReference>
<name>A0A1X6MRT6_9APHY</name>
<dbReference type="CDD" id="cd07135">
    <property type="entry name" value="ALDH_F14-YMR110C"/>
    <property type="match status" value="1"/>
</dbReference>
<dbReference type="Pfam" id="PF00171">
    <property type="entry name" value="Aldedh"/>
    <property type="match status" value="1"/>
</dbReference>
<dbReference type="GO" id="GO:0005737">
    <property type="term" value="C:cytoplasm"/>
    <property type="evidence" value="ECO:0007669"/>
    <property type="project" value="TreeGrafter"/>
</dbReference>
<dbReference type="AlphaFoldDB" id="A0A1X6MRT6"/>
<proteinExistence type="inferred from homology"/>
<keyword evidence="2 4" id="KW-0560">Oxidoreductase</keyword>
<dbReference type="PANTHER" id="PTHR43570:SF16">
    <property type="entry name" value="ALDEHYDE DEHYDROGENASE TYPE III, ISOFORM Q"/>
    <property type="match status" value="1"/>
</dbReference>
<evidence type="ECO:0000256" key="7">
    <source>
        <dbReference type="RuleBase" id="RU003345"/>
    </source>
</evidence>
<gene>
    <name evidence="9" type="ORF">POSPLADRAFT_1075850</name>
</gene>
<dbReference type="STRING" id="670580.A0A1X6MRT6"/>
<evidence type="ECO:0000256" key="1">
    <source>
        <dbReference type="ARBA" id="ARBA00009986"/>
    </source>
</evidence>
<dbReference type="InterPro" id="IPR029510">
    <property type="entry name" value="Ald_DH_CS_GLU"/>
</dbReference>
<dbReference type="InterPro" id="IPR016160">
    <property type="entry name" value="Ald_DH_CS_CYS"/>
</dbReference>
<dbReference type="InterPro" id="IPR015590">
    <property type="entry name" value="Aldehyde_DH_dom"/>
</dbReference>
<dbReference type="FunFam" id="3.40.309.10:FF:000003">
    <property type="entry name" value="Aldehyde dehydrogenase"/>
    <property type="match status" value="1"/>
</dbReference>
<sequence length="504" mass="56181">MSKLEYTPIEEIPKIHEQLRRSFRSGKAKPIAYRKEQLLQLAYLVKDNRQRFRDAFLADLGRPSGEADLLEIDPTIGEIIDAYHAVEKWAAPEKAAFHHMWFAMSPHTRKEPKGTVLLIAPFNYPLLLIMNPLAGAIAAGCTAVIKPSELTPAVSGLLAELLPKYVDQDCYRLVNGALLGLQWDHIFYTGNGRVAKIISQAAAQYLTPVTLELGGKSPVVVSPDCDLMTGARRILWGKVANAGQTCLAPDYVLVPRDFQDDFIAALKRAYNEFFPTESPSPTNMSRAVTEQHTRRIKRLLDETQGAIVFGGQVDIENRFIPPTVVKDVKGDDALMTEEIFGPVLPIVPVSGIDEAIEFINAREHPLAVYVFTRNKAIKAKVFDNTQSGTAVANEVVIHMRVHGLPFGGIGPSGAGYSTGKYSFDTFTHFRATVDNPSWIDTLVMSARYPPYGNKIKKLNKMQAQRLPARPGARVSPWRKFRLWVVFAVLALLTREGWRRLIARH</sequence>
<feature type="domain" description="Aldehyde dehydrogenase" evidence="8">
    <location>
        <begin position="10"/>
        <end position="430"/>
    </location>
</feature>
<keyword evidence="3" id="KW-0520">NAD</keyword>
<dbReference type="GeneID" id="36327813"/>
<dbReference type="EMBL" id="KZ110603">
    <property type="protein sequence ID" value="OSX59078.1"/>
    <property type="molecule type" value="Genomic_DNA"/>
</dbReference>
<feature type="active site" evidence="5 6">
    <location>
        <position position="212"/>
    </location>
</feature>
<dbReference type="GO" id="GO:0004029">
    <property type="term" value="F:aldehyde dehydrogenase (NAD+) activity"/>
    <property type="evidence" value="ECO:0007669"/>
    <property type="project" value="TreeGrafter"/>
</dbReference>
<dbReference type="PANTHER" id="PTHR43570">
    <property type="entry name" value="ALDEHYDE DEHYDROGENASE"/>
    <property type="match status" value="1"/>
</dbReference>
<dbReference type="Gene3D" id="3.40.605.10">
    <property type="entry name" value="Aldehyde Dehydrogenase, Chain A, domain 1"/>
    <property type="match status" value="1"/>
</dbReference>
<evidence type="ECO:0000256" key="6">
    <source>
        <dbReference type="PROSITE-ProRule" id="PRU10007"/>
    </source>
</evidence>
<evidence type="ECO:0000256" key="5">
    <source>
        <dbReference type="PIRSR" id="PIRSR036492-1"/>
    </source>
</evidence>
<dbReference type="InterPro" id="IPR016161">
    <property type="entry name" value="Ald_DH/histidinol_DH"/>
</dbReference>
<evidence type="ECO:0000256" key="3">
    <source>
        <dbReference type="ARBA" id="ARBA00023027"/>
    </source>
</evidence>
<dbReference type="Gene3D" id="3.40.309.10">
    <property type="entry name" value="Aldehyde Dehydrogenase, Chain A, domain 2"/>
    <property type="match status" value="1"/>
</dbReference>
<reference evidence="9 10" key="1">
    <citation type="submission" date="2017-04" db="EMBL/GenBank/DDBJ databases">
        <title>Genome Sequence of the Model Brown-Rot Fungus Postia placenta SB12.</title>
        <authorList>
            <consortium name="DOE Joint Genome Institute"/>
            <person name="Gaskell J."/>
            <person name="Kersten P."/>
            <person name="Larrondo L.F."/>
            <person name="Canessa P."/>
            <person name="Martinez D."/>
            <person name="Hibbett D."/>
            <person name="Schmoll M."/>
            <person name="Kubicek C.P."/>
            <person name="Martinez A.T."/>
            <person name="Yadav J."/>
            <person name="Master E."/>
            <person name="Magnuson J.K."/>
            <person name="James T."/>
            <person name="Yaver D."/>
            <person name="Berka R."/>
            <person name="Labutti K."/>
            <person name="Lipzen A."/>
            <person name="Aerts A."/>
            <person name="Barry K."/>
            <person name="Henrissat B."/>
            <person name="Blanchette R."/>
            <person name="Grigoriev I."/>
            <person name="Cullen D."/>
        </authorList>
    </citation>
    <scope>NUCLEOTIDE SEQUENCE [LARGE SCALE GENOMIC DNA]</scope>
    <source>
        <strain evidence="9 10">MAD-698-R-SB12</strain>
    </source>
</reference>
<evidence type="ECO:0000256" key="4">
    <source>
        <dbReference type="PIRNR" id="PIRNR036492"/>
    </source>
</evidence>
<dbReference type="InterPro" id="IPR016162">
    <property type="entry name" value="Ald_DH_N"/>
</dbReference>
<protein>
    <recommendedName>
        <fullName evidence="4">Aldehyde dehydrogenase</fullName>
    </recommendedName>
</protein>
<evidence type="ECO:0000313" key="10">
    <source>
        <dbReference type="Proteomes" id="UP000194127"/>
    </source>
</evidence>
<evidence type="ECO:0000259" key="8">
    <source>
        <dbReference type="Pfam" id="PF00171"/>
    </source>
</evidence>
<dbReference type="SUPFAM" id="SSF53720">
    <property type="entry name" value="ALDH-like"/>
    <property type="match status" value="1"/>
</dbReference>
<dbReference type="OrthoDB" id="440325at2759"/>
<evidence type="ECO:0000313" key="9">
    <source>
        <dbReference type="EMBL" id="OSX59078.1"/>
    </source>
</evidence>
<dbReference type="InterPro" id="IPR012394">
    <property type="entry name" value="Aldehyde_DH_NAD(P)"/>
</dbReference>
<feature type="active site" evidence="5">
    <location>
        <position position="246"/>
    </location>
</feature>
<dbReference type="PROSITE" id="PS00687">
    <property type="entry name" value="ALDEHYDE_DEHYDR_GLU"/>
    <property type="match status" value="1"/>
</dbReference>
<dbReference type="InterPro" id="IPR016163">
    <property type="entry name" value="Ald_DH_C"/>
</dbReference>
<accession>A0A1X6MRT6</accession>
<dbReference type="RefSeq" id="XP_024335872.1">
    <property type="nucleotide sequence ID" value="XM_024482864.1"/>
</dbReference>
<evidence type="ECO:0000256" key="2">
    <source>
        <dbReference type="ARBA" id="ARBA00023002"/>
    </source>
</evidence>
<dbReference type="FunFam" id="3.40.605.10:FF:000004">
    <property type="entry name" value="Aldehyde dehydrogenase"/>
    <property type="match status" value="1"/>
</dbReference>
<dbReference type="Proteomes" id="UP000194127">
    <property type="component" value="Unassembled WGS sequence"/>
</dbReference>
<organism evidence="9 10">
    <name type="scientific">Postia placenta MAD-698-R-SB12</name>
    <dbReference type="NCBI Taxonomy" id="670580"/>
    <lineage>
        <taxon>Eukaryota</taxon>
        <taxon>Fungi</taxon>
        <taxon>Dikarya</taxon>
        <taxon>Basidiomycota</taxon>
        <taxon>Agaricomycotina</taxon>
        <taxon>Agaricomycetes</taxon>
        <taxon>Polyporales</taxon>
        <taxon>Adustoporiaceae</taxon>
        <taxon>Rhodonia</taxon>
    </lineage>
</organism>
<dbReference type="GO" id="GO:0006081">
    <property type="term" value="P:aldehyde metabolic process"/>
    <property type="evidence" value="ECO:0007669"/>
    <property type="project" value="InterPro"/>
</dbReference>
<keyword evidence="10" id="KW-1185">Reference proteome</keyword>